<dbReference type="EMBL" id="LC738876">
    <property type="protein sequence ID" value="BDT62606.1"/>
    <property type="molecule type" value="Genomic_DNA"/>
</dbReference>
<name>A0A9C7F6Y7_9VIRU</name>
<reference evidence="2" key="1">
    <citation type="submission" date="2022-10" db="EMBL/GenBank/DDBJ databases">
        <title>Genome sequences of endogenous nimaviruses in decapod crustaceans.</title>
        <authorList>
            <person name="Kawato S."/>
            <person name="Nozaki R."/>
            <person name="Kondo H."/>
            <person name="Hirono I."/>
        </authorList>
    </citation>
    <scope>NUCLEOTIDE SEQUENCE</scope>
    <source>
        <strain evidence="2">Mikawa-1</strain>
    </source>
</reference>
<organism evidence="2">
    <name type="scientific">Metapenaeus ensis majanivirus</name>
    <dbReference type="NCBI Taxonomy" id="2984279"/>
    <lineage>
        <taxon>Viruses</taxon>
        <taxon>Viruses incertae sedis</taxon>
        <taxon>Naldaviricetes</taxon>
        <taxon>Nimaviridae</taxon>
    </lineage>
</organism>
<evidence type="ECO:0000313" key="2">
    <source>
        <dbReference type="EMBL" id="BDT62606.1"/>
    </source>
</evidence>
<proteinExistence type="predicted"/>
<evidence type="ECO:0000256" key="1">
    <source>
        <dbReference type="SAM" id="MobiDB-lite"/>
    </source>
</evidence>
<feature type="compositionally biased region" description="Low complexity" evidence="1">
    <location>
        <begin position="371"/>
        <end position="404"/>
    </location>
</feature>
<feature type="region of interest" description="Disordered" evidence="1">
    <location>
        <begin position="365"/>
        <end position="404"/>
    </location>
</feature>
<sequence>MTLDNNISRDPGYLFLLKKEEEKRKTTLSSLTDITNLLYNDTTRNKLRHMINNTQASTTTENIISLQDKRVSCFPKIFNILTLCMCINQYHLPKLIKKSENVLYFDLSKHNSQIPARNVYNVKNVNFSPQNVNDDKLDNDDDDKSLDYFLFGFSPETEILKNLISVINVLASLFLSSFTILERDLSKRKDLLCNEGNEVEYINLLKGIKNLNSMSTSILNYLKNQTTTTITTTTTTNNNNNTSTIATRKKKCSCCGSNKKNHHMSPLVDRFIHEISSHHHHDVSVSLEKREKDVMVPPKFIFKKKLTKRRMGKKEKGCNKNKINDRIETILSFIQNKKQCKIMDNVISQKSISLLDDYNLMKNKKIDNDDNSNGNNNNNDNNNSKNNDNNNNDDNSNNNSDNNNNNCNNKIIIKQNQYDDEVLKCSLVPNKDYYYYQYKNNNVVNNDDDDDKNKLFKNLNFLKMRDDQQKRQVTKYLKFE</sequence>
<accession>A0A9C7F6Y7</accession>
<protein>
    <submittedName>
        <fullName evidence="2">Wsv131-like protein</fullName>
    </submittedName>
</protein>